<comment type="caution">
    <text evidence="1">The sequence shown here is derived from an EMBL/GenBank/DDBJ whole genome shotgun (WGS) entry which is preliminary data.</text>
</comment>
<reference evidence="1" key="1">
    <citation type="journal article" date="2019" name="Sci. Rep.">
        <title>Draft genome of Tanacetum cinerariifolium, the natural source of mosquito coil.</title>
        <authorList>
            <person name="Yamashiro T."/>
            <person name="Shiraishi A."/>
            <person name="Satake H."/>
            <person name="Nakayama K."/>
        </authorList>
    </citation>
    <scope>NUCLEOTIDE SEQUENCE</scope>
</reference>
<dbReference type="AlphaFoldDB" id="A0A699QR46"/>
<name>A0A699QR46_TANCI</name>
<feature type="non-terminal residue" evidence="1">
    <location>
        <position position="83"/>
    </location>
</feature>
<protein>
    <recommendedName>
        <fullName evidence="2">Auxilin-like protein</fullName>
    </recommendedName>
</protein>
<accession>A0A699QR46</accession>
<gene>
    <name evidence="1" type="ORF">Tci_842976</name>
</gene>
<evidence type="ECO:0008006" key="2">
    <source>
        <dbReference type="Google" id="ProtNLM"/>
    </source>
</evidence>
<dbReference type="EMBL" id="BKCJ011031493">
    <property type="protein sequence ID" value="GFC71006.1"/>
    <property type="molecule type" value="Genomic_DNA"/>
</dbReference>
<proteinExistence type="predicted"/>
<sequence length="83" mass="9134">MSASKKVDIGLNGVRDKPLRLADVLLYWWDGGLDVCVDLTESSHLTQTEMVDFVSGRAVIDVAQCKCSKYMDRCAAIGYGFLS</sequence>
<organism evidence="1">
    <name type="scientific">Tanacetum cinerariifolium</name>
    <name type="common">Dalmatian daisy</name>
    <name type="synonym">Chrysanthemum cinerariifolium</name>
    <dbReference type="NCBI Taxonomy" id="118510"/>
    <lineage>
        <taxon>Eukaryota</taxon>
        <taxon>Viridiplantae</taxon>
        <taxon>Streptophyta</taxon>
        <taxon>Embryophyta</taxon>
        <taxon>Tracheophyta</taxon>
        <taxon>Spermatophyta</taxon>
        <taxon>Magnoliopsida</taxon>
        <taxon>eudicotyledons</taxon>
        <taxon>Gunneridae</taxon>
        <taxon>Pentapetalae</taxon>
        <taxon>asterids</taxon>
        <taxon>campanulids</taxon>
        <taxon>Asterales</taxon>
        <taxon>Asteraceae</taxon>
        <taxon>Asteroideae</taxon>
        <taxon>Anthemideae</taxon>
        <taxon>Anthemidinae</taxon>
        <taxon>Tanacetum</taxon>
    </lineage>
</organism>
<evidence type="ECO:0000313" key="1">
    <source>
        <dbReference type="EMBL" id="GFC71006.1"/>
    </source>
</evidence>